<dbReference type="AlphaFoldDB" id="A0A0C1R6F7"/>
<keyword evidence="9" id="KW-1133">Transmembrane helix</keyword>
<evidence type="ECO:0000256" key="6">
    <source>
        <dbReference type="ARBA" id="ARBA00022777"/>
    </source>
</evidence>
<evidence type="ECO:0000313" key="13">
    <source>
        <dbReference type="Proteomes" id="UP000029738"/>
    </source>
</evidence>
<dbReference type="PROSITE" id="PS50109">
    <property type="entry name" value="HIS_KIN"/>
    <property type="match status" value="1"/>
</dbReference>
<evidence type="ECO:0000256" key="3">
    <source>
        <dbReference type="ARBA" id="ARBA00022553"/>
    </source>
</evidence>
<reference evidence="12" key="1">
    <citation type="journal article" date="2015" name="Genome Announc.">
        <title>Draft Genome Sequence of Tolypothrix boutellei Strain VB521301.</title>
        <authorList>
            <person name="Chandrababunaidu M.M."/>
            <person name="Singh D."/>
            <person name="Sen D."/>
            <person name="Bhan S."/>
            <person name="Das S."/>
            <person name="Gupta A."/>
            <person name="Adhikary S.P."/>
            <person name="Tripathy S."/>
        </authorList>
    </citation>
    <scope>NUCLEOTIDE SEQUENCE</scope>
    <source>
        <strain evidence="12">VB521301</strain>
    </source>
</reference>
<accession>A0A0C1R6F7</accession>
<keyword evidence="4" id="KW-0808">Transferase</keyword>
<gene>
    <name evidence="12" type="ORF">DA73_0223235</name>
    <name evidence="11" type="ORF">DA73_0400019085</name>
</gene>
<dbReference type="PANTHER" id="PTHR24421:SF10">
    <property type="entry name" value="NITRATE_NITRITE SENSOR PROTEIN NARQ"/>
    <property type="match status" value="1"/>
</dbReference>
<comment type="catalytic activity">
    <reaction evidence="1">
        <text>ATP + protein L-histidine = ADP + protein N-phospho-L-histidine.</text>
        <dbReference type="EC" id="2.7.13.3"/>
    </reaction>
</comment>
<evidence type="ECO:0000256" key="5">
    <source>
        <dbReference type="ARBA" id="ARBA00022741"/>
    </source>
</evidence>
<evidence type="ECO:0000313" key="12">
    <source>
        <dbReference type="EMBL" id="KIE11293.1"/>
    </source>
</evidence>
<evidence type="ECO:0000256" key="9">
    <source>
        <dbReference type="SAM" id="Phobius"/>
    </source>
</evidence>
<dbReference type="Pfam" id="PF02518">
    <property type="entry name" value="HATPase_c"/>
    <property type="match status" value="1"/>
</dbReference>
<dbReference type="InterPro" id="IPR005467">
    <property type="entry name" value="His_kinase_dom"/>
</dbReference>
<dbReference type="Proteomes" id="UP000029738">
    <property type="component" value="Unassembled WGS sequence"/>
</dbReference>
<dbReference type="Gene3D" id="3.30.565.10">
    <property type="entry name" value="Histidine kinase-like ATPase, C-terminal domain"/>
    <property type="match status" value="1"/>
</dbReference>
<dbReference type="EMBL" id="JHEG02000048">
    <property type="protein sequence ID" value="KIE11293.1"/>
    <property type="molecule type" value="Genomic_DNA"/>
</dbReference>
<proteinExistence type="predicted"/>
<keyword evidence="13" id="KW-1185">Reference proteome</keyword>
<keyword evidence="9" id="KW-0812">Transmembrane</keyword>
<sequence>MNSITNTSSIRRTLQYIEWTLLGVYLVLIIVNRRENSYLSLPIPTFTSFACLTALTVLSFFFPLNRPMWQKKIYIFLEILSVMLPRSVDVNFEILLYLIIAKSCFLIERKFIVIIVILSGIIWNSLLVWSLPQKLKFKRSHLAQQISELYDTKFSITKEIINDTGGYLAASTFVLLFSFVVIAEQKSRQKAEILTKQVETLAATLERTRIAREIHDSLGHSLTTLDVQLELAQKLYQRDPIQSAKSLDIAKQLANQCLSEVRRSVQTMRQSNFNLNESLSTLVENVGRNQSFVIHLDVKLPQIPVQISHQLYCIVQEGFTNIQKHASASFVSLKGYQTSSGIIIELTDNGQGFEVSAPHSGFGLRGMRERVHILGGEIKINSALNSGTQIQVVIPI</sequence>
<dbReference type="OrthoDB" id="199946at2"/>
<keyword evidence="3" id="KW-0597">Phosphoprotein</keyword>
<name>A0A0C1R6F7_9CYAN</name>
<dbReference type="GO" id="GO:0046983">
    <property type="term" value="F:protein dimerization activity"/>
    <property type="evidence" value="ECO:0007669"/>
    <property type="project" value="InterPro"/>
</dbReference>
<feature type="transmembrane region" description="Helical" evidence="9">
    <location>
        <begin position="164"/>
        <end position="183"/>
    </location>
</feature>
<dbReference type="EC" id="2.7.13.3" evidence="2"/>
<evidence type="ECO:0000256" key="7">
    <source>
        <dbReference type="ARBA" id="ARBA00022840"/>
    </source>
</evidence>
<dbReference type="SUPFAM" id="SSF55874">
    <property type="entry name" value="ATPase domain of HSP90 chaperone/DNA topoisomerase II/histidine kinase"/>
    <property type="match status" value="1"/>
</dbReference>
<dbReference type="InterPro" id="IPR011712">
    <property type="entry name" value="Sig_transdc_His_kin_sub3_dim/P"/>
</dbReference>
<keyword evidence="9" id="KW-0472">Membrane</keyword>
<evidence type="ECO:0000256" key="1">
    <source>
        <dbReference type="ARBA" id="ARBA00000085"/>
    </source>
</evidence>
<evidence type="ECO:0000259" key="10">
    <source>
        <dbReference type="PROSITE" id="PS50109"/>
    </source>
</evidence>
<protein>
    <recommendedName>
        <fullName evidence="2">histidine kinase</fullName>
        <ecNumber evidence="2">2.7.13.3</ecNumber>
    </recommendedName>
</protein>
<dbReference type="GO" id="GO:0016020">
    <property type="term" value="C:membrane"/>
    <property type="evidence" value="ECO:0007669"/>
    <property type="project" value="InterPro"/>
</dbReference>
<dbReference type="InterPro" id="IPR036890">
    <property type="entry name" value="HATPase_C_sf"/>
</dbReference>
<organism evidence="12">
    <name type="scientific">Tolypothrix bouteillei VB521301</name>
    <dbReference type="NCBI Taxonomy" id="1479485"/>
    <lineage>
        <taxon>Bacteria</taxon>
        <taxon>Bacillati</taxon>
        <taxon>Cyanobacteriota</taxon>
        <taxon>Cyanophyceae</taxon>
        <taxon>Nostocales</taxon>
        <taxon>Tolypothrichaceae</taxon>
        <taxon>Tolypothrix</taxon>
    </lineage>
</organism>
<feature type="domain" description="Histidine kinase" evidence="10">
    <location>
        <begin position="217"/>
        <end position="396"/>
    </location>
</feature>
<evidence type="ECO:0000256" key="4">
    <source>
        <dbReference type="ARBA" id="ARBA00022679"/>
    </source>
</evidence>
<dbReference type="InterPro" id="IPR003594">
    <property type="entry name" value="HATPase_dom"/>
</dbReference>
<dbReference type="PANTHER" id="PTHR24421">
    <property type="entry name" value="NITRATE/NITRITE SENSOR PROTEIN NARX-RELATED"/>
    <property type="match status" value="1"/>
</dbReference>
<keyword evidence="5" id="KW-0547">Nucleotide-binding</keyword>
<comment type="caution">
    <text evidence="12">The sequence shown here is derived from an EMBL/GenBank/DDBJ whole genome shotgun (WGS) entry which is preliminary data.</text>
</comment>
<dbReference type="CDD" id="cd16917">
    <property type="entry name" value="HATPase_UhpB-NarQ-NarX-like"/>
    <property type="match status" value="1"/>
</dbReference>
<dbReference type="EMBL" id="JHEG04000001">
    <property type="protein sequence ID" value="KAF3887358.1"/>
    <property type="molecule type" value="Genomic_DNA"/>
</dbReference>
<evidence type="ECO:0000256" key="2">
    <source>
        <dbReference type="ARBA" id="ARBA00012438"/>
    </source>
</evidence>
<dbReference type="Pfam" id="PF07730">
    <property type="entry name" value="HisKA_3"/>
    <property type="match status" value="1"/>
</dbReference>
<evidence type="ECO:0000313" key="11">
    <source>
        <dbReference type="EMBL" id="KAF3887358.1"/>
    </source>
</evidence>
<keyword evidence="6 12" id="KW-0418">Kinase</keyword>
<dbReference type="Gene3D" id="1.20.5.1930">
    <property type="match status" value="1"/>
</dbReference>
<evidence type="ECO:0000256" key="8">
    <source>
        <dbReference type="ARBA" id="ARBA00023012"/>
    </source>
</evidence>
<feature type="transmembrane region" description="Helical" evidence="9">
    <location>
        <begin position="111"/>
        <end position="131"/>
    </location>
</feature>
<keyword evidence="7" id="KW-0067">ATP-binding</keyword>
<dbReference type="InterPro" id="IPR050482">
    <property type="entry name" value="Sensor_HK_TwoCompSys"/>
</dbReference>
<reference evidence="11" key="2">
    <citation type="submission" date="2019-11" db="EMBL/GenBank/DDBJ databases">
        <title>Improved Assembly of Tolypothrix boutellei genome.</title>
        <authorList>
            <person name="Sarangi A.N."/>
            <person name="Mukherjee M."/>
            <person name="Ghosh S."/>
            <person name="Singh D."/>
            <person name="Das A."/>
            <person name="Kant S."/>
            <person name="Prusty A."/>
            <person name="Tripathy S."/>
        </authorList>
    </citation>
    <scope>NUCLEOTIDE SEQUENCE</scope>
    <source>
        <strain evidence="11">VB521301</strain>
    </source>
</reference>
<dbReference type="GO" id="GO:0000155">
    <property type="term" value="F:phosphorelay sensor kinase activity"/>
    <property type="evidence" value="ECO:0007669"/>
    <property type="project" value="InterPro"/>
</dbReference>
<dbReference type="STRING" id="1479485.DA73_0223235"/>
<dbReference type="RefSeq" id="WP_038085536.1">
    <property type="nucleotide sequence ID" value="NZ_JHEG04000001.1"/>
</dbReference>
<keyword evidence="8" id="KW-0902">Two-component regulatory system</keyword>
<feature type="transmembrane region" description="Helical" evidence="9">
    <location>
        <begin position="13"/>
        <end position="31"/>
    </location>
</feature>
<dbReference type="GO" id="GO:0005524">
    <property type="term" value="F:ATP binding"/>
    <property type="evidence" value="ECO:0007669"/>
    <property type="project" value="UniProtKB-KW"/>
</dbReference>
<feature type="transmembrane region" description="Helical" evidence="9">
    <location>
        <begin position="43"/>
        <end position="62"/>
    </location>
</feature>